<name>U9USD0_RHIID</name>
<accession>U9USD0</accession>
<sequence length="57" mass="6936">MHRNLMASFSGSLKSAYYGSFQFFKYDISSASLKFLWHRFSTSFKLSERSDYWMRRF</sequence>
<dbReference type="AlphaFoldDB" id="U9USD0"/>
<organism evidence="1">
    <name type="scientific">Rhizophagus irregularis (strain DAOM 181602 / DAOM 197198 / MUCL 43194)</name>
    <name type="common">Arbuscular mycorrhizal fungus</name>
    <name type="synonym">Glomus intraradices</name>
    <dbReference type="NCBI Taxonomy" id="747089"/>
    <lineage>
        <taxon>Eukaryota</taxon>
        <taxon>Fungi</taxon>
        <taxon>Fungi incertae sedis</taxon>
        <taxon>Mucoromycota</taxon>
        <taxon>Glomeromycotina</taxon>
        <taxon>Glomeromycetes</taxon>
        <taxon>Glomerales</taxon>
        <taxon>Glomeraceae</taxon>
        <taxon>Rhizophagus</taxon>
    </lineage>
</organism>
<reference evidence="1" key="1">
    <citation type="submission" date="2013-07" db="EMBL/GenBank/DDBJ databases">
        <title>The genome of an arbuscular mycorrhizal fungus provides insights into the evolution of the oldest plant symbiosis.</title>
        <authorList>
            <consortium name="DOE Joint Genome Institute"/>
            <person name="Tisserant E."/>
            <person name="Malbreil M."/>
            <person name="Kuo A."/>
            <person name="Kohler A."/>
            <person name="Symeonidi A."/>
            <person name="Balestrini R."/>
            <person name="Charron P."/>
            <person name="Duensing N."/>
            <person name="Frei-dit-Frey N."/>
            <person name="Gianinazzi-Pearson V."/>
            <person name="Gilbert B."/>
            <person name="Handa Y."/>
            <person name="Hijri M."/>
            <person name="Kaul R."/>
            <person name="Kawaguchi M."/>
            <person name="Krajinski F."/>
            <person name="Lammers P."/>
            <person name="Lapierre D."/>
            <person name="Masclaux F.G."/>
            <person name="Murat C."/>
            <person name="Morin E."/>
            <person name="Ndikumana S."/>
            <person name="Pagni M."/>
            <person name="Petitpierre D."/>
            <person name="Requena N."/>
            <person name="Rosikiewicz P."/>
            <person name="Riley R."/>
            <person name="Saito K."/>
            <person name="San Clemente H."/>
            <person name="Shapiro H."/>
            <person name="van Tuinen D."/>
            <person name="Becard G."/>
            <person name="Bonfante P."/>
            <person name="Paszkowski U."/>
            <person name="Shachar-Hill Y."/>
            <person name="Young J.P."/>
            <person name="Sanders I.R."/>
            <person name="Henrissat B."/>
            <person name="Rensing S.A."/>
            <person name="Grigoriev I.V."/>
            <person name="Corradi N."/>
            <person name="Roux C."/>
            <person name="Martin F."/>
        </authorList>
    </citation>
    <scope>NUCLEOTIDE SEQUENCE</scope>
    <source>
        <strain evidence="1">DAOM 197198</strain>
    </source>
</reference>
<evidence type="ECO:0000313" key="1">
    <source>
        <dbReference type="EMBL" id="ESA22607.1"/>
    </source>
</evidence>
<dbReference type="EMBL" id="KI275439">
    <property type="protein sequence ID" value="ESA22607.1"/>
    <property type="molecule type" value="Genomic_DNA"/>
</dbReference>
<protein>
    <submittedName>
        <fullName evidence="1">Uncharacterized protein</fullName>
    </submittedName>
</protein>
<gene>
    <name evidence="1" type="ORF">GLOINDRAFT_112792</name>
</gene>
<proteinExistence type="predicted"/>
<dbReference type="HOGENOM" id="CLU_2997553_0_0_1"/>